<dbReference type="CDD" id="cd05374">
    <property type="entry name" value="17beta-HSD-like_SDR_c"/>
    <property type="match status" value="1"/>
</dbReference>
<keyword evidence="7" id="KW-1185">Reference proteome</keyword>
<dbReference type="GO" id="GO:0005783">
    <property type="term" value="C:endoplasmic reticulum"/>
    <property type="evidence" value="ECO:0007669"/>
    <property type="project" value="TreeGrafter"/>
</dbReference>
<evidence type="ECO:0000256" key="2">
    <source>
        <dbReference type="ARBA" id="ARBA00022857"/>
    </source>
</evidence>
<dbReference type="PRINTS" id="PR00080">
    <property type="entry name" value="SDRFAMILY"/>
</dbReference>
<dbReference type="Proteomes" id="UP000241462">
    <property type="component" value="Unassembled WGS sequence"/>
</dbReference>
<dbReference type="EMBL" id="KZ678446">
    <property type="protein sequence ID" value="PSR84240.1"/>
    <property type="molecule type" value="Genomic_DNA"/>
</dbReference>
<dbReference type="GO" id="GO:0004806">
    <property type="term" value="F:triacylglycerol lipase activity"/>
    <property type="evidence" value="ECO:0007669"/>
    <property type="project" value="TreeGrafter"/>
</dbReference>
<evidence type="ECO:0000256" key="4">
    <source>
        <dbReference type="RuleBase" id="RU000363"/>
    </source>
</evidence>
<feature type="domain" description="Ketoreductase" evidence="5">
    <location>
        <begin position="10"/>
        <end position="190"/>
    </location>
</feature>
<dbReference type="Pfam" id="PF00106">
    <property type="entry name" value="adh_short"/>
    <property type="match status" value="1"/>
</dbReference>
<organism evidence="6 7">
    <name type="scientific">Coniella lustricola</name>
    <dbReference type="NCBI Taxonomy" id="2025994"/>
    <lineage>
        <taxon>Eukaryota</taxon>
        <taxon>Fungi</taxon>
        <taxon>Dikarya</taxon>
        <taxon>Ascomycota</taxon>
        <taxon>Pezizomycotina</taxon>
        <taxon>Sordariomycetes</taxon>
        <taxon>Sordariomycetidae</taxon>
        <taxon>Diaporthales</taxon>
        <taxon>Schizoparmaceae</taxon>
        <taxon>Coniella</taxon>
    </lineage>
</organism>
<dbReference type="OrthoDB" id="2102561at2759"/>
<dbReference type="SUPFAM" id="SSF51735">
    <property type="entry name" value="NAD(P)-binding Rossmann-fold domains"/>
    <property type="match status" value="1"/>
</dbReference>
<reference evidence="6 7" key="1">
    <citation type="journal article" date="2018" name="Mycol. Prog.">
        <title>Coniella lustricola, a new species from submerged detritus.</title>
        <authorList>
            <person name="Raudabaugh D.B."/>
            <person name="Iturriaga T."/>
            <person name="Carver A."/>
            <person name="Mondo S."/>
            <person name="Pangilinan J."/>
            <person name="Lipzen A."/>
            <person name="He G."/>
            <person name="Amirebrahimi M."/>
            <person name="Grigoriev I.V."/>
            <person name="Miller A.N."/>
        </authorList>
    </citation>
    <scope>NUCLEOTIDE SEQUENCE [LARGE SCALE GENOMIC DNA]</scope>
    <source>
        <strain evidence="6 7">B22-T-1</strain>
    </source>
</reference>
<dbReference type="InterPro" id="IPR057326">
    <property type="entry name" value="KR_dom"/>
</dbReference>
<sequence length="309" mass="33550">MSTTIAAGRKTVLITGCSPGGIGHALCKAFHARGLHVIATARNPAVLAEFSEVPGFSCLQLDVTDEASIAACRDQVAQLTGGRLDILVNNAGRTHTVPATDLDLDDVRKTFETNVFGVMAMVKGFVDLLIAAKGLIINISSLASILPYIFAPAYSATKAAVNGYSRTLRQELRPYGVRVTVALTGTVRTNINMQTDRQLPANSLYGPIKDIYNWRLTFSARDPSSIAPAEYARKLVNDVLKPEWPMILRGLFGLGRPDWHYGGGFSKAAWIGTSIGEWVGDLLLYRMFKLPTLESILNTQQAGVRKIKD</sequence>
<dbReference type="FunFam" id="3.40.50.720:FF:000261">
    <property type="entry name" value="NADPH-dependent 1-acyldihydroxyacetone phosphate reductase"/>
    <property type="match status" value="1"/>
</dbReference>
<evidence type="ECO:0000313" key="6">
    <source>
        <dbReference type="EMBL" id="PSR84240.1"/>
    </source>
</evidence>
<protein>
    <recommendedName>
        <fullName evidence="5">Ketoreductase domain-containing protein</fullName>
    </recommendedName>
</protein>
<dbReference type="GO" id="GO:0005811">
    <property type="term" value="C:lipid droplet"/>
    <property type="evidence" value="ECO:0007669"/>
    <property type="project" value="TreeGrafter"/>
</dbReference>
<keyword evidence="2" id="KW-0521">NADP</keyword>
<evidence type="ECO:0000256" key="3">
    <source>
        <dbReference type="ARBA" id="ARBA00023002"/>
    </source>
</evidence>
<dbReference type="InParanoid" id="A0A2T3A7D2"/>
<dbReference type="STRING" id="2025994.A0A2T3A7D2"/>
<gene>
    <name evidence="6" type="ORF">BD289DRAFT_263886</name>
</gene>
<proteinExistence type="inferred from homology"/>
<name>A0A2T3A7D2_9PEZI</name>
<keyword evidence="3" id="KW-0560">Oxidoreductase</keyword>
<dbReference type="InterPro" id="IPR002347">
    <property type="entry name" value="SDR_fam"/>
</dbReference>
<dbReference type="GO" id="GO:0006654">
    <property type="term" value="P:phosphatidic acid biosynthetic process"/>
    <property type="evidence" value="ECO:0007669"/>
    <property type="project" value="TreeGrafter"/>
</dbReference>
<comment type="similarity">
    <text evidence="1 4">Belongs to the short-chain dehydrogenases/reductases (SDR) family.</text>
</comment>
<dbReference type="Gene3D" id="3.40.50.720">
    <property type="entry name" value="NAD(P)-binding Rossmann-like Domain"/>
    <property type="match status" value="1"/>
</dbReference>
<accession>A0A2T3A7D2</accession>
<dbReference type="AlphaFoldDB" id="A0A2T3A7D2"/>
<dbReference type="PRINTS" id="PR00081">
    <property type="entry name" value="GDHRDH"/>
</dbReference>
<evidence type="ECO:0000259" key="5">
    <source>
        <dbReference type="SMART" id="SM00822"/>
    </source>
</evidence>
<dbReference type="PROSITE" id="PS00061">
    <property type="entry name" value="ADH_SHORT"/>
    <property type="match status" value="1"/>
</dbReference>
<dbReference type="GO" id="GO:0000140">
    <property type="term" value="F:acylglycerone-phosphate reductase (NADP+) activity"/>
    <property type="evidence" value="ECO:0007669"/>
    <property type="project" value="TreeGrafter"/>
</dbReference>
<dbReference type="InterPro" id="IPR036291">
    <property type="entry name" value="NAD(P)-bd_dom_sf"/>
</dbReference>
<dbReference type="GO" id="GO:0019433">
    <property type="term" value="P:triglyceride catabolic process"/>
    <property type="evidence" value="ECO:0007669"/>
    <property type="project" value="TreeGrafter"/>
</dbReference>
<dbReference type="InterPro" id="IPR020904">
    <property type="entry name" value="Sc_DH/Rdtase_CS"/>
</dbReference>
<dbReference type="FunCoup" id="A0A2T3A7D2">
    <property type="interactions" value="235"/>
</dbReference>
<dbReference type="SMART" id="SM00822">
    <property type="entry name" value="PKS_KR"/>
    <property type="match status" value="1"/>
</dbReference>
<evidence type="ECO:0000313" key="7">
    <source>
        <dbReference type="Proteomes" id="UP000241462"/>
    </source>
</evidence>
<evidence type="ECO:0000256" key="1">
    <source>
        <dbReference type="ARBA" id="ARBA00006484"/>
    </source>
</evidence>
<dbReference type="PANTHER" id="PTHR44169">
    <property type="entry name" value="NADPH-DEPENDENT 1-ACYLDIHYDROXYACETONE PHOSPHATE REDUCTASE"/>
    <property type="match status" value="1"/>
</dbReference>
<dbReference type="PANTHER" id="PTHR44169:SF6">
    <property type="entry name" value="NADPH-DEPENDENT 1-ACYLDIHYDROXYACETONE PHOSPHATE REDUCTASE"/>
    <property type="match status" value="1"/>
</dbReference>